<dbReference type="InterPro" id="IPR036388">
    <property type="entry name" value="WH-like_DNA-bd_sf"/>
</dbReference>
<evidence type="ECO:0000313" key="1">
    <source>
        <dbReference type="EMBL" id="QCX38577.1"/>
    </source>
</evidence>
<dbReference type="Proteomes" id="UP000306229">
    <property type="component" value="Chromosome"/>
</dbReference>
<dbReference type="Gene3D" id="1.10.10.10">
    <property type="entry name" value="Winged helix-like DNA-binding domain superfamily/Winged helix DNA-binding domain"/>
    <property type="match status" value="1"/>
</dbReference>
<sequence>MEDMVKYNKQHKEFRVIIAQAFPDLVQLKKEEDKKSFNELVLKILPEINKYIVGRLNSAIKNGNFSKNKYKADDFIDQLFIEIYDHIDMFENQKDFYLWLFKKTNELLEDAIEEEEFDNLFFKNIDIYTKPEWDEMEENYTVDAGGDFLLIEELDDMSYNHNDYTLNHVFIENKENKIVKRLDKELSKERIHTQIAMVLQQLPLAMSSVFELFTNYKFTAEEIAEIRNSSVTEVEKLLEDARKALQLSFFNRYAINK</sequence>
<dbReference type="AlphaFoldDB" id="A0A5B7TUM7"/>
<accession>A0A5B7TUM7</accession>
<proteinExistence type="predicted"/>
<organism evidence="1 2">
    <name type="scientific">Aureibaculum algae</name>
    <dbReference type="NCBI Taxonomy" id="2584122"/>
    <lineage>
        <taxon>Bacteria</taxon>
        <taxon>Pseudomonadati</taxon>
        <taxon>Bacteroidota</taxon>
        <taxon>Flavobacteriia</taxon>
        <taxon>Flavobacteriales</taxon>
        <taxon>Flavobacteriaceae</taxon>
        <taxon>Aureibaculum</taxon>
    </lineage>
</organism>
<reference evidence="1 2" key="1">
    <citation type="submission" date="2019-05" db="EMBL/GenBank/DDBJ databases">
        <title>Algicella ahnfeltiae gen. nov., sp. nov., a novel marine bacterium of the family Flavobacteriaceae isolated from a red alga.</title>
        <authorList>
            <person name="Nedashkovskaya O.I."/>
            <person name="Kukhlevskiy A.D."/>
            <person name="Kim S.-G."/>
            <person name="Zhukova N.V."/>
            <person name="Mikhailov V.V."/>
        </authorList>
    </citation>
    <scope>NUCLEOTIDE SEQUENCE [LARGE SCALE GENOMIC DNA]</scope>
    <source>
        <strain evidence="1 2">10Alg115</strain>
    </source>
</reference>
<dbReference type="SUPFAM" id="SSF88946">
    <property type="entry name" value="Sigma2 domain of RNA polymerase sigma factors"/>
    <property type="match status" value="1"/>
</dbReference>
<dbReference type="EMBL" id="CP040749">
    <property type="protein sequence ID" value="QCX38577.1"/>
    <property type="molecule type" value="Genomic_DNA"/>
</dbReference>
<gene>
    <name evidence="1" type="ORF">FF125_09085</name>
</gene>
<dbReference type="OrthoDB" id="1226308at2"/>
<dbReference type="Gene3D" id="1.10.1740.10">
    <property type="match status" value="1"/>
</dbReference>
<protein>
    <submittedName>
        <fullName evidence="1">Sigma-70 family RNA polymerase sigma factor</fullName>
    </submittedName>
</protein>
<dbReference type="InterPro" id="IPR013325">
    <property type="entry name" value="RNA_pol_sigma_r2"/>
</dbReference>
<dbReference type="GO" id="GO:0006352">
    <property type="term" value="P:DNA-templated transcription initiation"/>
    <property type="evidence" value="ECO:0007669"/>
    <property type="project" value="InterPro"/>
</dbReference>
<dbReference type="GO" id="GO:0003700">
    <property type="term" value="F:DNA-binding transcription factor activity"/>
    <property type="evidence" value="ECO:0007669"/>
    <property type="project" value="InterPro"/>
</dbReference>
<keyword evidence="2" id="KW-1185">Reference proteome</keyword>
<dbReference type="InterPro" id="IPR013324">
    <property type="entry name" value="RNA_pol_sigma_r3/r4-like"/>
</dbReference>
<name>A0A5B7TUM7_9FLAO</name>
<evidence type="ECO:0000313" key="2">
    <source>
        <dbReference type="Proteomes" id="UP000306229"/>
    </source>
</evidence>
<dbReference type="KEGG" id="fbe:FF125_09085"/>
<dbReference type="SUPFAM" id="SSF88659">
    <property type="entry name" value="Sigma3 and sigma4 domains of RNA polymerase sigma factors"/>
    <property type="match status" value="1"/>
</dbReference>